<evidence type="ECO:0000313" key="1">
    <source>
        <dbReference type="EMBL" id="TDL30188.1"/>
    </source>
</evidence>
<protein>
    <submittedName>
        <fullName evidence="1">Uncharacterized protein</fullName>
    </submittedName>
</protein>
<dbReference type="AlphaFoldDB" id="A0A4V3AZR7"/>
<accession>A0A4V3AZR7</accession>
<proteinExistence type="predicted"/>
<dbReference type="VEuPathDB" id="FungiDB:BD410DRAFT_824070"/>
<dbReference type="Proteomes" id="UP000294933">
    <property type="component" value="Unassembled WGS sequence"/>
</dbReference>
<evidence type="ECO:0000313" key="2">
    <source>
        <dbReference type="Proteomes" id="UP000294933"/>
    </source>
</evidence>
<keyword evidence="2" id="KW-1185">Reference proteome</keyword>
<dbReference type="STRING" id="50990.A0A4V3AZR7"/>
<reference evidence="1 2" key="1">
    <citation type="submission" date="2018-06" db="EMBL/GenBank/DDBJ databases">
        <title>A transcriptomic atlas of mushroom development highlights an independent origin of complex multicellularity.</title>
        <authorList>
            <consortium name="DOE Joint Genome Institute"/>
            <person name="Krizsan K."/>
            <person name="Almasi E."/>
            <person name="Merenyi Z."/>
            <person name="Sahu N."/>
            <person name="Viragh M."/>
            <person name="Koszo T."/>
            <person name="Mondo S."/>
            <person name="Kiss B."/>
            <person name="Balint B."/>
            <person name="Kues U."/>
            <person name="Barry K."/>
            <person name="Hegedus J.C."/>
            <person name="Henrissat B."/>
            <person name="Johnson J."/>
            <person name="Lipzen A."/>
            <person name="Ohm R."/>
            <person name="Nagy I."/>
            <person name="Pangilinan J."/>
            <person name="Yan J."/>
            <person name="Xiong Y."/>
            <person name="Grigoriev I.V."/>
            <person name="Hibbett D.S."/>
            <person name="Nagy L.G."/>
        </authorList>
    </citation>
    <scope>NUCLEOTIDE SEQUENCE [LARGE SCALE GENOMIC DNA]</scope>
    <source>
        <strain evidence="1 2">SZMC22713</strain>
    </source>
</reference>
<sequence length="492" mass="56024">MTITRKQMDKETIQNIRGILSRVESNGGTVEKSLSFDAQASRRMSSRGGTNALHNLSKGKLRQLKKSRDCLRLILEATNSDIYSLERDTWSSSLQFGIQSLPDDVLRGIFEAGIRRSGPTRNEDEELYPVHLSHVNRRFRSIALAAPRIWARLSNSLTMTQLEVYIERSKATGLNVFLDIVYLMDEDKGCTVEEFLTLTIQQSKRWQTFEFVCGRMEHEEGYQWGYTHPMIFGYGLHLPCLTSLTWRKECYDEEHEDSDLPIFFEDGELPELMHFDGLNVVVNAPSVGSNLISATFRFEPESDSEWDLNDTFRAFAGSTNLKNLSIGFADMKTHKFTFQPAKLENLSSFELTLGGFINDGFILNILSDLSMPRLDSIGFTFGRGFEHGVRDITAVFQGMMAMINRCGTLQKLAMDFTGYPNPHGWTMISALAQKLQPLNEVTLKALKDYESFMLPGLLKSPVPWRLLRLRECDKKVYGLICAMVAKYSDNIW</sequence>
<dbReference type="EMBL" id="ML170156">
    <property type="protein sequence ID" value="TDL30188.1"/>
    <property type="molecule type" value="Genomic_DNA"/>
</dbReference>
<dbReference type="Gene3D" id="3.80.10.10">
    <property type="entry name" value="Ribonuclease Inhibitor"/>
    <property type="match status" value="1"/>
</dbReference>
<organism evidence="1 2">
    <name type="scientific">Rickenella mellea</name>
    <dbReference type="NCBI Taxonomy" id="50990"/>
    <lineage>
        <taxon>Eukaryota</taxon>
        <taxon>Fungi</taxon>
        <taxon>Dikarya</taxon>
        <taxon>Basidiomycota</taxon>
        <taxon>Agaricomycotina</taxon>
        <taxon>Agaricomycetes</taxon>
        <taxon>Hymenochaetales</taxon>
        <taxon>Rickenellaceae</taxon>
        <taxon>Rickenella</taxon>
    </lineage>
</organism>
<dbReference type="OrthoDB" id="2269034at2759"/>
<gene>
    <name evidence="1" type="ORF">BD410DRAFT_824070</name>
</gene>
<dbReference type="InterPro" id="IPR032675">
    <property type="entry name" value="LRR_dom_sf"/>
</dbReference>
<name>A0A4V3AZR7_9AGAM</name>